<evidence type="ECO:0000256" key="7">
    <source>
        <dbReference type="SAM" id="MobiDB-lite"/>
    </source>
</evidence>
<name>A0A162YUK6_DIDRA</name>
<dbReference type="AlphaFoldDB" id="A0A162YUK6"/>
<sequence>MASRIPSDHENGAKTSKLPHARGPHDIIGVGAPLSSWKVSSHDVSSIRHVSLLHGPLDTARSLLSPVFPSWSFAELDVNNMAFRWYQAKLKTAPLATQAITTAILFGTGDCMAQQLVEKRGLDKHDPMRTLRMAGYGGIIFGPAATTWYGILTKHVNLSSKNGTIVARVACDQFLFAPVNMGLFLTSMAYLEGSSVKDRLNSAYVPGLTKNFMVWPWVQFVNFKYVPADLRVLVVNVISLGWNCYLSFLNSGGGSKVESVAQAVKEKTQSGGSREGGELPPQ</sequence>
<dbReference type="Pfam" id="PF04117">
    <property type="entry name" value="Mpv17_PMP22"/>
    <property type="match status" value="1"/>
</dbReference>
<dbReference type="PANTHER" id="PTHR11266:SF17">
    <property type="entry name" value="PROTEIN MPV17"/>
    <property type="match status" value="1"/>
</dbReference>
<keyword evidence="9" id="KW-1185">Reference proteome</keyword>
<keyword evidence="3" id="KW-0812">Transmembrane</keyword>
<evidence type="ECO:0000256" key="5">
    <source>
        <dbReference type="ARBA" id="ARBA00023136"/>
    </source>
</evidence>
<evidence type="ECO:0000256" key="4">
    <source>
        <dbReference type="ARBA" id="ARBA00022989"/>
    </source>
</evidence>
<dbReference type="OrthoDB" id="430207at2759"/>
<evidence type="ECO:0000313" key="9">
    <source>
        <dbReference type="Proteomes" id="UP000076837"/>
    </source>
</evidence>
<dbReference type="STRING" id="5454.A0A162YUK6"/>
<organism evidence="8 9">
    <name type="scientific">Didymella rabiei</name>
    <name type="common">Chickpea ascochyta blight fungus</name>
    <name type="synonym">Mycosphaerella rabiei</name>
    <dbReference type="NCBI Taxonomy" id="5454"/>
    <lineage>
        <taxon>Eukaryota</taxon>
        <taxon>Fungi</taxon>
        <taxon>Dikarya</taxon>
        <taxon>Ascomycota</taxon>
        <taxon>Pezizomycotina</taxon>
        <taxon>Dothideomycetes</taxon>
        <taxon>Pleosporomycetidae</taxon>
        <taxon>Pleosporales</taxon>
        <taxon>Pleosporineae</taxon>
        <taxon>Didymellaceae</taxon>
        <taxon>Ascochyta</taxon>
    </lineage>
</organism>
<dbReference type="EMBL" id="JYNV01000283">
    <property type="protein sequence ID" value="KZM20234.1"/>
    <property type="molecule type" value="Genomic_DNA"/>
</dbReference>
<dbReference type="GO" id="GO:0005739">
    <property type="term" value="C:mitochondrion"/>
    <property type="evidence" value="ECO:0007669"/>
    <property type="project" value="TreeGrafter"/>
</dbReference>
<keyword evidence="4" id="KW-1133">Transmembrane helix</keyword>
<comment type="caution">
    <text evidence="8">The sequence shown here is derived from an EMBL/GenBank/DDBJ whole genome shotgun (WGS) entry which is preliminary data.</text>
</comment>
<feature type="region of interest" description="Disordered" evidence="7">
    <location>
        <begin position="1"/>
        <end position="24"/>
    </location>
</feature>
<dbReference type="InterPro" id="IPR007248">
    <property type="entry name" value="Mpv17_PMP22"/>
</dbReference>
<evidence type="ECO:0000313" key="8">
    <source>
        <dbReference type="EMBL" id="KZM20234.1"/>
    </source>
</evidence>
<evidence type="ECO:0000256" key="1">
    <source>
        <dbReference type="ARBA" id="ARBA00004141"/>
    </source>
</evidence>
<reference evidence="8 9" key="1">
    <citation type="journal article" date="2016" name="Sci. Rep.">
        <title>Draft genome sequencing and secretome analysis of fungal phytopathogen Ascochyta rabiei provides insight into the necrotrophic effector repertoire.</title>
        <authorList>
            <person name="Verma S."/>
            <person name="Gazara R.K."/>
            <person name="Nizam S."/>
            <person name="Parween S."/>
            <person name="Chattopadhyay D."/>
            <person name="Verma P.K."/>
        </authorList>
    </citation>
    <scope>NUCLEOTIDE SEQUENCE [LARGE SCALE GENOMIC DNA]</scope>
    <source>
        <strain evidence="8 9">ArDII</strain>
    </source>
</reference>
<evidence type="ECO:0000256" key="3">
    <source>
        <dbReference type="ARBA" id="ARBA00022692"/>
    </source>
</evidence>
<gene>
    <name evidence="8" type="ORF">ST47_g8589</name>
</gene>
<evidence type="ECO:0000256" key="6">
    <source>
        <dbReference type="RuleBase" id="RU363053"/>
    </source>
</evidence>
<dbReference type="Proteomes" id="UP000076837">
    <property type="component" value="Unassembled WGS sequence"/>
</dbReference>
<dbReference type="PANTHER" id="PTHR11266">
    <property type="entry name" value="PEROXISOMAL MEMBRANE PROTEIN 2, PXMP2 MPV17"/>
    <property type="match status" value="1"/>
</dbReference>
<protein>
    <submittedName>
        <fullName evidence="8">Integral component of membrane</fullName>
    </submittedName>
</protein>
<feature type="compositionally biased region" description="Basic and acidic residues" evidence="7">
    <location>
        <begin position="1"/>
        <end position="12"/>
    </location>
</feature>
<comment type="similarity">
    <text evidence="2 6">Belongs to the peroxisomal membrane protein PXMP2/4 family.</text>
</comment>
<keyword evidence="5" id="KW-0472">Membrane</keyword>
<comment type="subcellular location">
    <subcellularLocation>
        <location evidence="1">Membrane</location>
        <topology evidence="1">Multi-pass membrane protein</topology>
    </subcellularLocation>
</comment>
<accession>A0A162YUK6</accession>
<evidence type="ECO:0000256" key="2">
    <source>
        <dbReference type="ARBA" id="ARBA00006824"/>
    </source>
</evidence>
<dbReference type="GO" id="GO:0016020">
    <property type="term" value="C:membrane"/>
    <property type="evidence" value="ECO:0007669"/>
    <property type="project" value="UniProtKB-SubCell"/>
</dbReference>
<proteinExistence type="inferred from homology"/>